<dbReference type="EMBL" id="JACVVD010000003">
    <property type="protein sequence ID" value="MBD0380570.1"/>
    <property type="molecule type" value="Genomic_DNA"/>
</dbReference>
<organism evidence="1 2">
    <name type="scientific">Paenibacillus sedimenti</name>
    <dbReference type="NCBI Taxonomy" id="2770274"/>
    <lineage>
        <taxon>Bacteria</taxon>
        <taxon>Bacillati</taxon>
        <taxon>Bacillota</taxon>
        <taxon>Bacilli</taxon>
        <taxon>Bacillales</taxon>
        <taxon>Paenibacillaceae</taxon>
        <taxon>Paenibacillus</taxon>
    </lineage>
</organism>
<evidence type="ECO:0000313" key="2">
    <source>
        <dbReference type="Proteomes" id="UP000650466"/>
    </source>
</evidence>
<evidence type="ECO:0000313" key="1">
    <source>
        <dbReference type="EMBL" id="MBD0380570.1"/>
    </source>
</evidence>
<proteinExistence type="predicted"/>
<comment type="caution">
    <text evidence="1">The sequence shown here is derived from an EMBL/GenBank/DDBJ whole genome shotgun (WGS) entry which is preliminary data.</text>
</comment>
<protein>
    <submittedName>
        <fullName evidence="1">Uncharacterized protein</fullName>
    </submittedName>
</protein>
<reference evidence="1" key="1">
    <citation type="submission" date="2020-09" db="EMBL/GenBank/DDBJ databases">
        <title>Draft Genome Sequence of Paenibacillus sp. WST5.</title>
        <authorList>
            <person name="Bao Z."/>
        </authorList>
    </citation>
    <scope>NUCLEOTIDE SEQUENCE</scope>
    <source>
        <strain evidence="1">WST5</strain>
    </source>
</reference>
<gene>
    <name evidence="1" type="ORF">ICC18_10625</name>
</gene>
<dbReference type="Proteomes" id="UP000650466">
    <property type="component" value="Unassembled WGS sequence"/>
</dbReference>
<keyword evidence="2" id="KW-1185">Reference proteome</keyword>
<name>A0A926KR64_9BACL</name>
<dbReference type="RefSeq" id="WP_188174753.1">
    <property type="nucleotide sequence ID" value="NZ_JACVVD010000003.1"/>
</dbReference>
<sequence>MNLADMLSYADIHELSRIAHTYECECNGHSKNELIQSILSTALRKEIFERHVQSLDMEDIRFLNSLLFDQRNAFSMEELIARVGQSRFSKQDQEEWNPREMIIKFKKLGWLFNGYSQQTKYLFHVPKDLKKRFNDVLTKQFKANLQMTNEPGVYRDEQMLIVDDINHFLTYIAQQQDVPLTTEGTMYKRQLQQILERLSVQEEMVAKGAWRFGYGRKFKEYPNRFSFIYDYCYYHQLIAEHEQSLQLTDVGKVRLQEGTKENLAAVYRFWLRLYKNPIPNIQSISLWIDRLAGSWVTSGSLGDVLGKLVRPFYYDNSESIFEQRILQMMMHLGLIRIGEYEEKGKVVQVTKLGSSVIQGTYVAEEDKVVFMLDQHGTINNA</sequence>
<accession>A0A926KR64</accession>
<dbReference type="AlphaFoldDB" id="A0A926KR64"/>